<dbReference type="Proteomes" id="UP001597519">
    <property type="component" value="Unassembled WGS sequence"/>
</dbReference>
<gene>
    <name evidence="1" type="ORF">ACFSX4_03945</name>
</gene>
<accession>A0ABW5WUA9</accession>
<dbReference type="RefSeq" id="WP_377771751.1">
    <property type="nucleotide sequence ID" value="NZ_JBHUOQ010000001.1"/>
</dbReference>
<dbReference type="EMBL" id="JBHUOQ010000001">
    <property type="protein sequence ID" value="MFD2829607.1"/>
    <property type="molecule type" value="Genomic_DNA"/>
</dbReference>
<keyword evidence="1" id="KW-0413">Isomerase</keyword>
<sequence length="136" mass="16072">MEYVSEKDWCPSDIDIHVPGDPRGWRAPDEDRIYHWDKIQALMEDEGYRLVDLHEHEFEKNGVYVEFGSKDTLLEFSGVNPEDLRQENVGGVQFSVPSEEQFLSIYQESSKDSYRNENNNFKDFKKIDYLKEVLDD</sequence>
<keyword evidence="2" id="KW-1185">Reference proteome</keyword>
<reference evidence="2" key="1">
    <citation type="journal article" date="2019" name="Int. J. Syst. Evol. Microbiol.">
        <title>The Global Catalogue of Microorganisms (GCM) 10K type strain sequencing project: providing services to taxonomists for standard genome sequencing and annotation.</title>
        <authorList>
            <consortium name="The Broad Institute Genomics Platform"/>
            <consortium name="The Broad Institute Genome Sequencing Center for Infectious Disease"/>
            <person name="Wu L."/>
            <person name="Ma J."/>
        </authorList>
    </citation>
    <scope>NUCLEOTIDE SEQUENCE [LARGE SCALE GENOMIC DNA]</scope>
    <source>
        <strain evidence="2">KCTC 33575</strain>
    </source>
</reference>
<protein>
    <submittedName>
        <fullName evidence="1">Phosphoribosylanthranilate isomerase</fullName>
    </submittedName>
</protein>
<comment type="caution">
    <text evidence="1">The sequence shown here is derived from an EMBL/GenBank/DDBJ whole genome shotgun (WGS) entry which is preliminary data.</text>
</comment>
<evidence type="ECO:0000313" key="1">
    <source>
        <dbReference type="EMBL" id="MFD2829607.1"/>
    </source>
</evidence>
<evidence type="ECO:0000313" key="2">
    <source>
        <dbReference type="Proteomes" id="UP001597519"/>
    </source>
</evidence>
<organism evidence="1 2">
    <name type="scientific">Corticicoccus populi</name>
    <dbReference type="NCBI Taxonomy" id="1812821"/>
    <lineage>
        <taxon>Bacteria</taxon>
        <taxon>Bacillati</taxon>
        <taxon>Bacillota</taxon>
        <taxon>Bacilli</taxon>
        <taxon>Bacillales</taxon>
        <taxon>Staphylococcaceae</taxon>
        <taxon>Corticicoccus</taxon>
    </lineage>
</organism>
<dbReference type="GO" id="GO:0016853">
    <property type="term" value="F:isomerase activity"/>
    <property type="evidence" value="ECO:0007669"/>
    <property type="project" value="UniProtKB-KW"/>
</dbReference>
<proteinExistence type="predicted"/>
<name>A0ABW5WUA9_9STAP</name>